<keyword evidence="2" id="KW-1185">Reference proteome</keyword>
<comment type="caution">
    <text evidence="1">The sequence shown here is derived from an EMBL/GenBank/DDBJ whole genome shotgun (WGS) entry which is preliminary data.</text>
</comment>
<dbReference type="VEuPathDB" id="FungiDB:EYZ11_013407"/>
<reference evidence="1 2" key="1">
    <citation type="submission" date="2019-03" db="EMBL/GenBank/DDBJ databases">
        <title>The genome sequence of a newly discovered highly antifungal drug resistant Aspergillus species, Aspergillus tanneri NIH 1004.</title>
        <authorList>
            <person name="Mounaud S."/>
            <person name="Singh I."/>
            <person name="Joardar V."/>
            <person name="Pakala S."/>
            <person name="Pakala S."/>
            <person name="Venepally P."/>
            <person name="Hoover J."/>
            <person name="Nierman W."/>
            <person name="Chung J."/>
            <person name="Losada L."/>
        </authorList>
    </citation>
    <scope>NUCLEOTIDE SEQUENCE [LARGE SCALE GENOMIC DNA]</scope>
    <source>
        <strain evidence="1 2">NIH1004</strain>
    </source>
</reference>
<dbReference type="Proteomes" id="UP000308092">
    <property type="component" value="Unassembled WGS sequence"/>
</dbReference>
<evidence type="ECO:0000313" key="1">
    <source>
        <dbReference type="EMBL" id="THC87148.1"/>
    </source>
</evidence>
<protein>
    <submittedName>
        <fullName evidence="1">Uncharacterized protein</fullName>
    </submittedName>
</protein>
<accession>A0A4S3IZY0</accession>
<evidence type="ECO:0000313" key="2">
    <source>
        <dbReference type="Proteomes" id="UP000308092"/>
    </source>
</evidence>
<name>A0A4S3IZY0_9EURO</name>
<sequence length="10" mass="1134">MHRPVVVIAI</sequence>
<organism evidence="1 2">
    <name type="scientific">Aspergillus tanneri</name>
    <dbReference type="NCBI Taxonomy" id="1220188"/>
    <lineage>
        <taxon>Eukaryota</taxon>
        <taxon>Fungi</taxon>
        <taxon>Dikarya</taxon>
        <taxon>Ascomycota</taxon>
        <taxon>Pezizomycotina</taxon>
        <taxon>Eurotiomycetes</taxon>
        <taxon>Eurotiomycetidae</taxon>
        <taxon>Eurotiales</taxon>
        <taxon>Aspergillaceae</taxon>
        <taxon>Aspergillus</taxon>
        <taxon>Aspergillus subgen. Circumdati</taxon>
    </lineage>
</organism>
<proteinExistence type="predicted"/>
<dbReference type="EMBL" id="SOSA01001432">
    <property type="protein sequence ID" value="THC87148.1"/>
    <property type="molecule type" value="Genomic_DNA"/>
</dbReference>
<gene>
    <name evidence="1" type="ORF">EYZ11_013407</name>
</gene>